<reference evidence="1" key="1">
    <citation type="submission" date="2021-06" db="EMBL/GenBank/DDBJ databases">
        <authorList>
            <person name="Hodson N. C."/>
            <person name="Mongue J. A."/>
            <person name="Jaron S. K."/>
        </authorList>
    </citation>
    <scope>NUCLEOTIDE SEQUENCE</scope>
</reference>
<dbReference type="AlphaFoldDB" id="A0A8J2LCF7"/>
<accession>A0A8J2LCF7</accession>
<organism evidence="1 2">
    <name type="scientific">Allacma fusca</name>
    <dbReference type="NCBI Taxonomy" id="39272"/>
    <lineage>
        <taxon>Eukaryota</taxon>
        <taxon>Metazoa</taxon>
        <taxon>Ecdysozoa</taxon>
        <taxon>Arthropoda</taxon>
        <taxon>Hexapoda</taxon>
        <taxon>Collembola</taxon>
        <taxon>Symphypleona</taxon>
        <taxon>Sminthuridae</taxon>
        <taxon>Allacma</taxon>
    </lineage>
</organism>
<sequence length="114" mass="12781">MKSSQLKANAVITESQQRIEDMLEKLKEREDPSRNRNSVDLTMSSVDEETDVEIINEIDKRKKNKEPKFSSGPGQNPILTNLLEAPVPASIVQNVQGQQKELLTSVKPVPPIPF</sequence>
<feature type="non-terminal residue" evidence="1">
    <location>
        <position position="1"/>
    </location>
</feature>
<protein>
    <submittedName>
        <fullName evidence="1">Uncharacterized protein</fullName>
    </submittedName>
</protein>
<evidence type="ECO:0000313" key="1">
    <source>
        <dbReference type="EMBL" id="CAG7820234.1"/>
    </source>
</evidence>
<name>A0A8J2LCF7_9HEXA</name>
<dbReference type="EMBL" id="CAJVCH010473602">
    <property type="protein sequence ID" value="CAG7820234.1"/>
    <property type="molecule type" value="Genomic_DNA"/>
</dbReference>
<proteinExistence type="predicted"/>
<evidence type="ECO:0000313" key="2">
    <source>
        <dbReference type="Proteomes" id="UP000708208"/>
    </source>
</evidence>
<keyword evidence="2" id="KW-1185">Reference proteome</keyword>
<gene>
    <name evidence="1" type="ORF">AFUS01_LOCUS30637</name>
</gene>
<dbReference type="Proteomes" id="UP000708208">
    <property type="component" value="Unassembled WGS sequence"/>
</dbReference>
<comment type="caution">
    <text evidence="1">The sequence shown here is derived from an EMBL/GenBank/DDBJ whole genome shotgun (WGS) entry which is preliminary data.</text>
</comment>